<evidence type="ECO:0000256" key="2">
    <source>
        <dbReference type="ARBA" id="ARBA00022857"/>
    </source>
</evidence>
<organism evidence="4 5">
    <name type="scientific">Eutypa lata (strain UCR-EL1)</name>
    <name type="common">Grapevine dieback disease fungus</name>
    <name type="synonym">Eutypa armeniacae</name>
    <dbReference type="NCBI Taxonomy" id="1287681"/>
    <lineage>
        <taxon>Eukaryota</taxon>
        <taxon>Fungi</taxon>
        <taxon>Dikarya</taxon>
        <taxon>Ascomycota</taxon>
        <taxon>Pezizomycotina</taxon>
        <taxon>Sordariomycetes</taxon>
        <taxon>Xylariomycetidae</taxon>
        <taxon>Xylariales</taxon>
        <taxon>Diatrypaceae</taxon>
        <taxon>Eutypa</taxon>
    </lineage>
</organism>
<dbReference type="PANTHER" id="PTHR43544:SF7">
    <property type="entry name" value="NADB-LER2"/>
    <property type="match status" value="1"/>
</dbReference>
<dbReference type="InterPro" id="IPR051468">
    <property type="entry name" value="Fungal_SecMetab_SDRs"/>
</dbReference>
<proteinExistence type="inferred from homology"/>
<dbReference type="OMA" id="ENDWIIC"/>
<keyword evidence="3" id="KW-0560">Oxidoreductase</keyword>
<dbReference type="GO" id="GO:0016491">
    <property type="term" value="F:oxidoreductase activity"/>
    <property type="evidence" value="ECO:0007669"/>
    <property type="project" value="UniProtKB-KW"/>
</dbReference>
<dbReference type="GO" id="GO:0005737">
    <property type="term" value="C:cytoplasm"/>
    <property type="evidence" value="ECO:0007669"/>
    <property type="project" value="TreeGrafter"/>
</dbReference>
<dbReference type="Pfam" id="PF00106">
    <property type="entry name" value="adh_short"/>
    <property type="match status" value="1"/>
</dbReference>
<dbReference type="PRINTS" id="PR00081">
    <property type="entry name" value="GDHRDH"/>
</dbReference>
<protein>
    <submittedName>
        <fullName evidence="4">Putative aflatoxin biosynthesis ketoreductase nor-1 protein</fullName>
    </submittedName>
</protein>
<dbReference type="KEGG" id="ela:UCREL1_8646"/>
<dbReference type="PANTHER" id="PTHR43544">
    <property type="entry name" value="SHORT-CHAIN DEHYDROGENASE/REDUCTASE"/>
    <property type="match status" value="1"/>
</dbReference>
<gene>
    <name evidence="4" type="ORF">UCREL1_8646</name>
</gene>
<dbReference type="InterPro" id="IPR036291">
    <property type="entry name" value="NAD(P)-bd_dom_sf"/>
</dbReference>
<dbReference type="Proteomes" id="UP000012174">
    <property type="component" value="Unassembled WGS sequence"/>
</dbReference>
<reference evidence="5" key="1">
    <citation type="journal article" date="2013" name="Genome Announc.">
        <title>Draft genome sequence of the grapevine dieback fungus Eutypa lata UCR-EL1.</title>
        <authorList>
            <person name="Blanco-Ulate B."/>
            <person name="Rolshausen P.E."/>
            <person name="Cantu D."/>
        </authorList>
    </citation>
    <scope>NUCLEOTIDE SEQUENCE [LARGE SCALE GENOMIC DNA]</scope>
    <source>
        <strain evidence="5">UCR-EL1</strain>
    </source>
</reference>
<keyword evidence="5" id="KW-1185">Reference proteome</keyword>
<dbReference type="OrthoDB" id="9876299at2759"/>
<dbReference type="eggNOG" id="KOG1611">
    <property type="taxonomic scope" value="Eukaryota"/>
</dbReference>
<evidence type="ECO:0000256" key="3">
    <source>
        <dbReference type="ARBA" id="ARBA00023002"/>
    </source>
</evidence>
<dbReference type="Gene3D" id="3.40.50.720">
    <property type="entry name" value="NAD(P)-binding Rossmann-like Domain"/>
    <property type="match status" value="1"/>
</dbReference>
<dbReference type="InterPro" id="IPR002347">
    <property type="entry name" value="SDR_fam"/>
</dbReference>
<accession>M7T3G6</accession>
<evidence type="ECO:0000313" key="4">
    <source>
        <dbReference type="EMBL" id="EMR64381.1"/>
    </source>
</evidence>
<dbReference type="EMBL" id="KB707086">
    <property type="protein sequence ID" value="EMR64381.1"/>
    <property type="molecule type" value="Genomic_DNA"/>
</dbReference>
<dbReference type="SUPFAM" id="SSF51735">
    <property type="entry name" value="NAD(P)-binding Rossmann-fold domains"/>
    <property type="match status" value="1"/>
</dbReference>
<comment type="similarity">
    <text evidence="1">Belongs to the short-chain dehydrogenases/reductases (SDR) family.</text>
</comment>
<name>M7T3G6_EUTLA</name>
<evidence type="ECO:0000313" key="5">
    <source>
        <dbReference type="Proteomes" id="UP000012174"/>
    </source>
</evidence>
<dbReference type="AlphaFoldDB" id="M7T3G6"/>
<keyword evidence="2" id="KW-0521">NADP</keyword>
<dbReference type="HOGENOM" id="CLU_010194_9_1_1"/>
<evidence type="ECO:0000256" key="1">
    <source>
        <dbReference type="ARBA" id="ARBA00006484"/>
    </source>
</evidence>
<sequence length="256" mass="27328">MSPQPSTVLITGANRGIGRALAEAYLSRPNHVVIASVRNPESTTLKDIIPAEGSKLQLVKIEAASATDATEAVEQIKAAGITALDVVIAVAGINPSGAFAEVKDMDIENLQELFDVNAFGFVRLFKAVHPLLLKASAEKEGSGSPKLLALSSNAAQIVDMEPTIPVKVGAYGASKAALNYLVRRTHFENPWLTCWTMNPGFVQSETGNAHARIWGMEKAPHAFSDIIPGLVKKVDEATRAETSGNFYNFDGVPLTF</sequence>